<comment type="function">
    <text evidence="8">Single strand-specific metallo-endoribonuclease involved in late-stage 70S ribosome quality control and in maturation of the 3' terminus of the 16S rRNA.</text>
</comment>
<keyword evidence="11" id="KW-1185">Reference proteome</keyword>
<dbReference type="GO" id="GO:0008270">
    <property type="term" value="F:zinc ion binding"/>
    <property type="evidence" value="ECO:0007669"/>
    <property type="project" value="UniProtKB-UniRule"/>
</dbReference>
<comment type="similarity">
    <text evidence="1 8">Belongs to the endoribonuclease YbeY family.</text>
</comment>
<dbReference type="EMBL" id="UGOW01000001">
    <property type="protein sequence ID" value="STY17958.1"/>
    <property type="molecule type" value="Genomic_DNA"/>
</dbReference>
<dbReference type="GO" id="GO:0005737">
    <property type="term" value="C:cytoplasm"/>
    <property type="evidence" value="ECO:0007669"/>
    <property type="project" value="UniProtKB-SubCell"/>
</dbReference>
<evidence type="ECO:0000313" key="9">
    <source>
        <dbReference type="EMBL" id="KTD50797.1"/>
    </source>
</evidence>
<keyword evidence="6 8" id="KW-0378">Hydrolase</keyword>
<evidence type="ECO:0000256" key="2">
    <source>
        <dbReference type="ARBA" id="ARBA00022517"/>
    </source>
</evidence>
<dbReference type="Pfam" id="PF02130">
    <property type="entry name" value="YbeY"/>
    <property type="match status" value="1"/>
</dbReference>
<proteinExistence type="inferred from homology"/>
<dbReference type="HAMAP" id="MF_00009">
    <property type="entry name" value="Endoribonucl_YbeY"/>
    <property type="match status" value="1"/>
</dbReference>
<reference evidence="9 11" key="1">
    <citation type="submission" date="2015-11" db="EMBL/GenBank/DDBJ databases">
        <title>Genomic analysis of 38 Legionella species identifies large and diverse effector repertoires.</title>
        <authorList>
            <person name="Burstein D."/>
            <person name="Amaro F."/>
            <person name="Zusman T."/>
            <person name="Lifshitz Z."/>
            <person name="Cohen O."/>
            <person name="Gilbert J.A."/>
            <person name="Pupko T."/>
            <person name="Shuman H.A."/>
            <person name="Segal G."/>
        </authorList>
    </citation>
    <scope>NUCLEOTIDE SEQUENCE [LARGE SCALE GENOMIC DNA]</scope>
    <source>
        <strain evidence="9 11">ATCC 49507</strain>
    </source>
</reference>
<comment type="cofactor">
    <cofactor evidence="8">
        <name>Zn(2+)</name>
        <dbReference type="ChEBI" id="CHEBI:29105"/>
    </cofactor>
    <text evidence="8">Binds 1 zinc ion.</text>
</comment>
<keyword evidence="2 8" id="KW-0690">Ribosome biogenesis</keyword>
<dbReference type="GO" id="GO:0006364">
    <property type="term" value="P:rRNA processing"/>
    <property type="evidence" value="ECO:0007669"/>
    <property type="project" value="UniProtKB-UniRule"/>
</dbReference>
<dbReference type="STRING" id="45072.Lqua_1024"/>
<dbReference type="AlphaFoldDB" id="A0A378KX69"/>
<dbReference type="InterPro" id="IPR002036">
    <property type="entry name" value="YbeY"/>
</dbReference>
<dbReference type="Proteomes" id="UP000054639">
    <property type="component" value="Unassembled WGS sequence"/>
</dbReference>
<evidence type="ECO:0000313" key="10">
    <source>
        <dbReference type="EMBL" id="STY17958.1"/>
    </source>
</evidence>
<protein>
    <recommendedName>
        <fullName evidence="8">Endoribonuclease YbeY</fullName>
        <ecNumber evidence="8">3.1.-.-</ecNumber>
    </recommendedName>
</protein>
<dbReference type="Proteomes" id="UP000254230">
    <property type="component" value="Unassembled WGS sequence"/>
</dbReference>
<dbReference type="NCBIfam" id="TIGR00043">
    <property type="entry name" value="rRNA maturation RNase YbeY"/>
    <property type="match status" value="1"/>
</dbReference>
<feature type="binding site" evidence="8">
    <location>
        <position position="114"/>
    </location>
    <ligand>
        <name>Zn(2+)</name>
        <dbReference type="ChEBI" id="CHEBI:29105"/>
        <note>catalytic</note>
    </ligand>
</feature>
<dbReference type="InterPro" id="IPR023091">
    <property type="entry name" value="MetalPrtase_cat_dom_sf_prd"/>
</dbReference>
<accession>A0A378KX69</accession>
<dbReference type="GO" id="GO:0004521">
    <property type="term" value="F:RNA endonuclease activity"/>
    <property type="evidence" value="ECO:0007669"/>
    <property type="project" value="UniProtKB-UniRule"/>
</dbReference>
<organism evidence="10 12">
    <name type="scientific">Legionella quateirensis</name>
    <dbReference type="NCBI Taxonomy" id="45072"/>
    <lineage>
        <taxon>Bacteria</taxon>
        <taxon>Pseudomonadati</taxon>
        <taxon>Pseudomonadota</taxon>
        <taxon>Gammaproteobacteria</taxon>
        <taxon>Legionellales</taxon>
        <taxon>Legionellaceae</taxon>
        <taxon>Legionella</taxon>
    </lineage>
</organism>
<keyword evidence="8" id="KW-0963">Cytoplasm</keyword>
<evidence type="ECO:0000256" key="8">
    <source>
        <dbReference type="HAMAP-Rule" id="MF_00009"/>
    </source>
</evidence>
<dbReference type="Gene3D" id="3.40.390.30">
    <property type="entry name" value="Metalloproteases ('zincins'), catalytic domain"/>
    <property type="match status" value="1"/>
</dbReference>
<evidence type="ECO:0000256" key="7">
    <source>
        <dbReference type="ARBA" id="ARBA00022833"/>
    </source>
</evidence>
<keyword evidence="3 8" id="KW-0540">Nuclease</keyword>
<dbReference type="GO" id="GO:0004222">
    <property type="term" value="F:metalloendopeptidase activity"/>
    <property type="evidence" value="ECO:0007669"/>
    <property type="project" value="InterPro"/>
</dbReference>
<dbReference type="PANTHER" id="PTHR46986">
    <property type="entry name" value="ENDORIBONUCLEASE YBEY, CHLOROPLASTIC"/>
    <property type="match status" value="1"/>
</dbReference>
<reference evidence="10 12" key="2">
    <citation type="submission" date="2018-06" db="EMBL/GenBank/DDBJ databases">
        <authorList>
            <consortium name="Pathogen Informatics"/>
            <person name="Doyle S."/>
        </authorList>
    </citation>
    <scope>NUCLEOTIDE SEQUENCE [LARGE SCALE GENOMIC DNA]</scope>
    <source>
        <strain evidence="10 12">NCTC12376</strain>
    </source>
</reference>
<keyword evidence="5 8" id="KW-0255">Endonuclease</keyword>
<dbReference type="PROSITE" id="PS01306">
    <property type="entry name" value="UPF0054"/>
    <property type="match status" value="1"/>
</dbReference>
<dbReference type="EC" id="3.1.-.-" evidence="8"/>
<keyword evidence="4 8" id="KW-0479">Metal-binding</keyword>
<dbReference type="InterPro" id="IPR020549">
    <property type="entry name" value="YbeY_CS"/>
</dbReference>
<feature type="binding site" evidence="8">
    <location>
        <position position="124"/>
    </location>
    <ligand>
        <name>Zn(2+)</name>
        <dbReference type="ChEBI" id="CHEBI:29105"/>
        <note>catalytic</note>
    </ligand>
</feature>
<feature type="binding site" evidence="8">
    <location>
        <position position="118"/>
    </location>
    <ligand>
        <name>Zn(2+)</name>
        <dbReference type="ChEBI" id="CHEBI:29105"/>
        <note>catalytic</note>
    </ligand>
</feature>
<dbReference type="SUPFAM" id="SSF55486">
    <property type="entry name" value="Metalloproteases ('zincins'), catalytic domain"/>
    <property type="match status" value="1"/>
</dbReference>
<evidence type="ECO:0000256" key="3">
    <source>
        <dbReference type="ARBA" id="ARBA00022722"/>
    </source>
</evidence>
<dbReference type="OrthoDB" id="9807740at2"/>
<evidence type="ECO:0000256" key="4">
    <source>
        <dbReference type="ARBA" id="ARBA00022723"/>
    </source>
</evidence>
<evidence type="ECO:0000256" key="1">
    <source>
        <dbReference type="ARBA" id="ARBA00010875"/>
    </source>
</evidence>
<evidence type="ECO:0000313" key="11">
    <source>
        <dbReference type="Proteomes" id="UP000054639"/>
    </source>
</evidence>
<keyword evidence="7 8" id="KW-0862">Zinc</keyword>
<evidence type="ECO:0000256" key="5">
    <source>
        <dbReference type="ARBA" id="ARBA00022759"/>
    </source>
</evidence>
<sequence length="158" mass="17967">MTFHIDIQNATNESLPISETDLTALASLALRDHQNDAELTIRLVDAEEMTYLNNTYRKQNKTTNVLAFPCVLPDAIELECPLLGDIIICPPVLLEESKQFDKSLHEHWALIVIHGVLHLLGYDHIKDDDARIMQDLEIKLLAELGYVNPYDLEGNYLE</sequence>
<dbReference type="PANTHER" id="PTHR46986:SF1">
    <property type="entry name" value="ENDORIBONUCLEASE YBEY, CHLOROPLASTIC"/>
    <property type="match status" value="1"/>
</dbReference>
<dbReference type="EMBL" id="LNYR01000012">
    <property type="protein sequence ID" value="KTD50797.1"/>
    <property type="molecule type" value="Genomic_DNA"/>
</dbReference>
<dbReference type="RefSeq" id="WP_058473221.1">
    <property type="nucleotide sequence ID" value="NZ_CAAAIL010000004.1"/>
</dbReference>
<name>A0A378KX69_9GAMM</name>
<keyword evidence="8" id="KW-0698">rRNA processing</keyword>
<evidence type="ECO:0000313" key="12">
    <source>
        <dbReference type="Proteomes" id="UP000254230"/>
    </source>
</evidence>
<evidence type="ECO:0000256" key="6">
    <source>
        <dbReference type="ARBA" id="ARBA00022801"/>
    </source>
</evidence>
<comment type="subcellular location">
    <subcellularLocation>
        <location evidence="8">Cytoplasm</location>
    </subcellularLocation>
</comment>
<gene>
    <name evidence="8" type="primary">ybeY</name>
    <name evidence="9" type="ORF">Lqua_1024</name>
    <name evidence="10" type="ORF">NCTC12376_01773</name>
</gene>